<name>A0A4Y7QNV7_9AGAM</name>
<dbReference type="InterPro" id="IPR001005">
    <property type="entry name" value="SANT/Myb"/>
</dbReference>
<feature type="domain" description="HTH myb-type" evidence="9">
    <location>
        <begin position="109"/>
        <end position="157"/>
    </location>
</feature>
<feature type="domain" description="Myb-like" evidence="7">
    <location>
        <begin position="7"/>
        <end position="53"/>
    </location>
</feature>
<feature type="domain" description="HTH myb-type" evidence="9">
    <location>
        <begin position="54"/>
        <end position="108"/>
    </location>
</feature>
<keyword evidence="5" id="KW-0863">Zinc-finger</keyword>
<keyword evidence="2" id="KW-0238">DNA-binding</keyword>
<keyword evidence="4" id="KW-0539">Nucleus</keyword>
<gene>
    <name evidence="10" type="ORF">BD410DRAFT_781289</name>
</gene>
<dbReference type="InterPro" id="IPR009057">
    <property type="entry name" value="Homeodomain-like_sf"/>
</dbReference>
<keyword evidence="5" id="KW-0862">Zinc</keyword>
<dbReference type="PROSITE" id="PS00028">
    <property type="entry name" value="ZINC_FINGER_C2H2_1"/>
    <property type="match status" value="1"/>
</dbReference>
<dbReference type="AlphaFoldDB" id="A0A4Y7QNV7"/>
<protein>
    <submittedName>
        <fullName evidence="10">Uncharacterized protein</fullName>
    </submittedName>
</protein>
<evidence type="ECO:0000259" key="9">
    <source>
        <dbReference type="PROSITE" id="PS51294"/>
    </source>
</evidence>
<evidence type="ECO:0000259" key="8">
    <source>
        <dbReference type="PROSITE" id="PS50157"/>
    </source>
</evidence>
<evidence type="ECO:0000313" key="10">
    <source>
        <dbReference type="EMBL" id="TDL28752.1"/>
    </source>
</evidence>
<dbReference type="InterPro" id="IPR013087">
    <property type="entry name" value="Znf_C2H2_type"/>
</dbReference>
<sequence length="576" mass="64034">MVNLGRPWTAHEDHLLTQAVAVHGDNTEKWKTIAISVPGRTNKACRKRWLHSLSPSIKKTAWTPDEDSLLLSLYAKHSTKWAVIARHIPGRTDDACSKRYREALDPSLKKDEWTQEEDTKLLECYARLGGKWGQVGQELQRSGLGCRNRWRLLERKKNATNRKQNINPSMTEQSTSWTEMTQFLSIPYWSSSPDAQDCCTSVNGPDCQSFVDIRDQNFTFASIHTDHDRCIEATPLVHRPTPQSPLPFSHTSSSLSAALSEPRTREQRNARSDSTSVLGTSLSVTDFTNDSPIVASPSILCEDGDPSSAIDQDYHMDPIVVHATSPCHSAGSSEFGIDATPNSDMQMEPDTTVPNSHALSVPVLNSVRDESRGHKRRRIGQVFSASLDVNRSNCQNDHSNRPPRLSSKLSVASDPTIKPYSCGYLRCWPKEAPNSSAQFSTSGELSGHVKAYHTNDILDTNDTPFRCGLDGCKKGWKSINGLQYHLQISKFHFRHALAEVAVSQPSSHPPPLTTKGKKTHRCTHEGCNNQYKQLSGLRYHLKHGHPADLPTQLDIVPPALARQLASNDSSVPHHLS</sequence>
<feature type="domain" description="C2H2-type" evidence="8">
    <location>
        <begin position="520"/>
        <end position="550"/>
    </location>
</feature>
<dbReference type="GO" id="GO:0008270">
    <property type="term" value="F:zinc ion binding"/>
    <property type="evidence" value="ECO:0007669"/>
    <property type="project" value="UniProtKB-KW"/>
</dbReference>
<dbReference type="GO" id="GO:0001006">
    <property type="term" value="F:RNA polymerase III type 3 promoter sequence-specific DNA binding"/>
    <property type="evidence" value="ECO:0007669"/>
    <property type="project" value="TreeGrafter"/>
</dbReference>
<feature type="region of interest" description="Disordered" evidence="6">
    <location>
        <begin position="237"/>
        <end position="277"/>
    </location>
</feature>
<evidence type="ECO:0000259" key="7">
    <source>
        <dbReference type="PROSITE" id="PS50090"/>
    </source>
</evidence>
<dbReference type="Gene3D" id="1.10.10.60">
    <property type="entry name" value="Homeodomain-like"/>
    <property type="match status" value="3"/>
</dbReference>
<dbReference type="Proteomes" id="UP000294933">
    <property type="component" value="Unassembled WGS sequence"/>
</dbReference>
<feature type="domain" description="Myb-like" evidence="7">
    <location>
        <begin position="105"/>
        <end position="154"/>
    </location>
</feature>
<dbReference type="PANTHER" id="PTHR46621:SF1">
    <property type="entry name" value="SNRNA-ACTIVATING PROTEIN COMPLEX SUBUNIT 4"/>
    <property type="match status" value="1"/>
</dbReference>
<evidence type="ECO:0000256" key="4">
    <source>
        <dbReference type="ARBA" id="ARBA00023242"/>
    </source>
</evidence>
<dbReference type="VEuPathDB" id="FungiDB:BD410DRAFT_781289"/>
<keyword evidence="3" id="KW-0804">Transcription</keyword>
<dbReference type="GO" id="GO:0042796">
    <property type="term" value="P:snRNA transcription by RNA polymerase III"/>
    <property type="evidence" value="ECO:0007669"/>
    <property type="project" value="TreeGrafter"/>
</dbReference>
<dbReference type="GO" id="GO:0042795">
    <property type="term" value="P:snRNA transcription by RNA polymerase II"/>
    <property type="evidence" value="ECO:0007669"/>
    <property type="project" value="TreeGrafter"/>
</dbReference>
<dbReference type="STRING" id="50990.A0A4Y7QNV7"/>
<keyword evidence="11" id="KW-1185">Reference proteome</keyword>
<dbReference type="OrthoDB" id="2143914at2759"/>
<feature type="region of interest" description="Disordered" evidence="6">
    <location>
        <begin position="390"/>
        <end position="410"/>
    </location>
</feature>
<proteinExistence type="predicted"/>
<dbReference type="Pfam" id="PF00249">
    <property type="entry name" value="Myb_DNA-binding"/>
    <property type="match status" value="1"/>
</dbReference>
<evidence type="ECO:0000256" key="2">
    <source>
        <dbReference type="ARBA" id="ARBA00023125"/>
    </source>
</evidence>
<evidence type="ECO:0000313" key="11">
    <source>
        <dbReference type="Proteomes" id="UP000294933"/>
    </source>
</evidence>
<keyword evidence="5" id="KW-0479">Metal-binding</keyword>
<evidence type="ECO:0000256" key="6">
    <source>
        <dbReference type="SAM" id="MobiDB-lite"/>
    </source>
</evidence>
<dbReference type="SUPFAM" id="SSF46689">
    <property type="entry name" value="Homeodomain-like"/>
    <property type="match status" value="2"/>
</dbReference>
<organism evidence="10 11">
    <name type="scientific">Rickenella mellea</name>
    <dbReference type="NCBI Taxonomy" id="50990"/>
    <lineage>
        <taxon>Eukaryota</taxon>
        <taxon>Fungi</taxon>
        <taxon>Dikarya</taxon>
        <taxon>Basidiomycota</taxon>
        <taxon>Agaricomycotina</taxon>
        <taxon>Agaricomycetes</taxon>
        <taxon>Hymenochaetales</taxon>
        <taxon>Rickenellaceae</taxon>
        <taxon>Rickenella</taxon>
    </lineage>
</organism>
<dbReference type="InterPro" id="IPR051575">
    <property type="entry name" value="Myb-like_DNA-bd"/>
</dbReference>
<dbReference type="EMBL" id="ML170157">
    <property type="protein sequence ID" value="TDL28752.1"/>
    <property type="molecule type" value="Genomic_DNA"/>
</dbReference>
<evidence type="ECO:0000256" key="3">
    <source>
        <dbReference type="ARBA" id="ARBA00023163"/>
    </source>
</evidence>
<dbReference type="PROSITE" id="PS50157">
    <property type="entry name" value="ZINC_FINGER_C2H2_2"/>
    <property type="match status" value="1"/>
</dbReference>
<dbReference type="SMART" id="SM00717">
    <property type="entry name" value="SANT"/>
    <property type="match status" value="3"/>
</dbReference>
<feature type="compositionally biased region" description="Basic and acidic residues" evidence="6">
    <location>
        <begin position="262"/>
        <end position="271"/>
    </location>
</feature>
<dbReference type="CDD" id="cd00167">
    <property type="entry name" value="SANT"/>
    <property type="match status" value="2"/>
</dbReference>
<feature type="domain" description="HTH myb-type" evidence="9">
    <location>
        <begin position="1"/>
        <end position="49"/>
    </location>
</feature>
<dbReference type="Pfam" id="PF13921">
    <property type="entry name" value="Myb_DNA-bind_6"/>
    <property type="match status" value="1"/>
</dbReference>
<dbReference type="PROSITE" id="PS51294">
    <property type="entry name" value="HTH_MYB"/>
    <property type="match status" value="3"/>
</dbReference>
<dbReference type="PANTHER" id="PTHR46621">
    <property type="entry name" value="SNRNA-ACTIVATING PROTEIN COMPLEX SUBUNIT 4"/>
    <property type="match status" value="1"/>
</dbReference>
<feature type="region of interest" description="Disordered" evidence="6">
    <location>
        <begin position="502"/>
        <end position="521"/>
    </location>
</feature>
<dbReference type="InterPro" id="IPR017930">
    <property type="entry name" value="Myb_dom"/>
</dbReference>
<dbReference type="Gene3D" id="3.30.160.60">
    <property type="entry name" value="Classic Zinc Finger"/>
    <property type="match status" value="1"/>
</dbReference>
<evidence type="ECO:0000256" key="1">
    <source>
        <dbReference type="ARBA" id="ARBA00023015"/>
    </source>
</evidence>
<feature type="domain" description="Myb-like" evidence="7">
    <location>
        <begin position="54"/>
        <end position="104"/>
    </location>
</feature>
<dbReference type="SMART" id="SM00355">
    <property type="entry name" value="ZnF_C2H2"/>
    <property type="match status" value="3"/>
</dbReference>
<accession>A0A4Y7QNV7</accession>
<dbReference type="PROSITE" id="PS50090">
    <property type="entry name" value="MYB_LIKE"/>
    <property type="match status" value="3"/>
</dbReference>
<reference evidence="10 11" key="1">
    <citation type="submission" date="2018-06" db="EMBL/GenBank/DDBJ databases">
        <title>A transcriptomic atlas of mushroom development highlights an independent origin of complex multicellularity.</title>
        <authorList>
            <consortium name="DOE Joint Genome Institute"/>
            <person name="Krizsan K."/>
            <person name="Almasi E."/>
            <person name="Merenyi Z."/>
            <person name="Sahu N."/>
            <person name="Viragh M."/>
            <person name="Koszo T."/>
            <person name="Mondo S."/>
            <person name="Kiss B."/>
            <person name="Balint B."/>
            <person name="Kues U."/>
            <person name="Barry K."/>
            <person name="Hegedus J.C."/>
            <person name="Henrissat B."/>
            <person name="Johnson J."/>
            <person name="Lipzen A."/>
            <person name="Ohm R."/>
            <person name="Nagy I."/>
            <person name="Pangilinan J."/>
            <person name="Yan J."/>
            <person name="Xiong Y."/>
            <person name="Grigoriev I.V."/>
            <person name="Hibbett D.S."/>
            <person name="Nagy L.G."/>
        </authorList>
    </citation>
    <scope>NUCLEOTIDE SEQUENCE [LARGE SCALE GENOMIC DNA]</scope>
    <source>
        <strain evidence="10 11">SZMC22713</strain>
    </source>
</reference>
<keyword evidence="1" id="KW-0805">Transcription regulation</keyword>
<evidence type="ECO:0000256" key="5">
    <source>
        <dbReference type="PROSITE-ProRule" id="PRU00042"/>
    </source>
</evidence>
<dbReference type="GO" id="GO:0019185">
    <property type="term" value="C:snRNA-activating protein complex"/>
    <property type="evidence" value="ECO:0007669"/>
    <property type="project" value="TreeGrafter"/>
</dbReference>
<dbReference type="GO" id="GO:0000978">
    <property type="term" value="F:RNA polymerase II cis-regulatory region sequence-specific DNA binding"/>
    <property type="evidence" value="ECO:0007669"/>
    <property type="project" value="TreeGrafter"/>
</dbReference>